<feature type="compositionally biased region" description="Basic and acidic residues" evidence="1">
    <location>
        <begin position="734"/>
        <end position="747"/>
    </location>
</feature>
<feature type="region of interest" description="Disordered" evidence="1">
    <location>
        <begin position="722"/>
        <end position="794"/>
    </location>
</feature>
<feature type="compositionally biased region" description="Polar residues" evidence="1">
    <location>
        <begin position="845"/>
        <end position="862"/>
    </location>
</feature>
<organism evidence="2">
    <name type="scientific">Lygus hesperus</name>
    <name type="common">Western plant bug</name>
    <dbReference type="NCBI Taxonomy" id="30085"/>
    <lineage>
        <taxon>Eukaryota</taxon>
        <taxon>Metazoa</taxon>
        <taxon>Ecdysozoa</taxon>
        <taxon>Arthropoda</taxon>
        <taxon>Hexapoda</taxon>
        <taxon>Insecta</taxon>
        <taxon>Pterygota</taxon>
        <taxon>Neoptera</taxon>
        <taxon>Paraneoptera</taxon>
        <taxon>Hemiptera</taxon>
        <taxon>Heteroptera</taxon>
        <taxon>Panheteroptera</taxon>
        <taxon>Cimicomorpha</taxon>
        <taxon>Miridae</taxon>
        <taxon>Mirini</taxon>
        <taxon>Lygus</taxon>
    </lineage>
</organism>
<feature type="compositionally biased region" description="Polar residues" evidence="1">
    <location>
        <begin position="1142"/>
        <end position="1151"/>
    </location>
</feature>
<feature type="compositionally biased region" description="Basic and acidic residues" evidence="1">
    <location>
        <begin position="887"/>
        <end position="900"/>
    </location>
</feature>
<feature type="region of interest" description="Disordered" evidence="1">
    <location>
        <begin position="1047"/>
        <end position="1179"/>
    </location>
</feature>
<feature type="region of interest" description="Disordered" evidence="1">
    <location>
        <begin position="820"/>
        <end position="917"/>
    </location>
</feature>
<accession>A0A0A9WFW3</accession>
<reference evidence="2" key="1">
    <citation type="journal article" date="2014" name="PLoS ONE">
        <title>Transcriptome-Based Identification of ABC Transporters in the Western Tarnished Plant Bug Lygus hesperus.</title>
        <authorList>
            <person name="Hull J.J."/>
            <person name="Chaney K."/>
            <person name="Geib S.M."/>
            <person name="Fabrick J.A."/>
            <person name="Brent C.S."/>
            <person name="Walsh D."/>
            <person name="Lavine L.C."/>
        </authorList>
    </citation>
    <scope>NUCLEOTIDE SEQUENCE</scope>
</reference>
<evidence type="ECO:0000256" key="1">
    <source>
        <dbReference type="SAM" id="MobiDB-lite"/>
    </source>
</evidence>
<evidence type="ECO:0000313" key="2">
    <source>
        <dbReference type="EMBL" id="JAG06639.1"/>
    </source>
</evidence>
<reference evidence="2" key="2">
    <citation type="submission" date="2014-07" db="EMBL/GenBank/DDBJ databases">
        <authorList>
            <person name="Hull J."/>
        </authorList>
    </citation>
    <scope>NUCLEOTIDE SEQUENCE</scope>
</reference>
<protein>
    <submittedName>
        <fullName evidence="2">Telomere-associated protein RIF1</fullName>
    </submittedName>
</protein>
<gene>
    <name evidence="2" type="primary">Rif1</name>
    <name evidence="2" type="ORF">CM83_66877</name>
</gene>
<sequence>MEEIVSVFSACLSSRPAAGLIEKLTCALIKVINDCENEALSFKLWKSLLEQYNSCNESPILSKACQIFAEINFQKWVDSGTVGGKDMNELMESSDFRSKVLLRSVHVLSSISDDENDTPKKKKKKGSPETIWSNYCGAYLSWWSKQSPPTPKENDRNSPESLASLRDGHDYKAMLALVLYPIQQNSWNPAISKTWASVCETCHKHRLLQLMVKQIFDALEGPHSEVAKSIDVMNILFGIDSYYCKPSIKILETLVPKVYSMEGRIIMDLLNLCELALTSNELTAVMVKFENVNEVASSESDQLNAHKIRTKVGKISRKVEQLCNSSEKDKPAKAQRTPFRTQSNFLQRLAKAEEKNKTKNTFLSSMFSPTEKNKNDENVEGENGISELSSQDTSLENINAKFTDELSSKKSLKLLDDSENVPIIMPLMSPSILKESLSSINGEKDEREVIVAEKENVIVTSSTASLTISSPANKMKITNARELKIIDASSPTMAKKAKPLAGQKVTPKKATPSKVVSYFDDDANDCVMVPPKPKTTPLTEHQMEMMTKRRTDIPAMYQDLSQDTQISNGPSAIVHEITNGVSPMETEDIVHGTPSPGSASSLSTPERPKNALKTNSAKKLDFNSLVSTSSKESVENFSSGDPSSIAPPTHDTLPEKELVVTSDHQTSISIADTNSNGVAVGLPERTGSDEKKELVSMADLCVENSPVKKSDSIDVTVNTLQHNHNNTGQSLTTPKKDNPTPAAEEKTKRKRKSEPTKFSPKQTRSKKSLNKNVTPDAKLSKSFTSESCGKAANDRLVCNEESTELKKSEQKLDDKIEVLAEPTVNRLREVPTHEGKSPPKVVTIESENISFSETDNKSQTISEAIEDSERTSTSRKRKCEDAPSSDGPKKSKPSDDETPSKKVSSCKKKKKPFKLSSGNNNLENWLVKTERVPNSATPQSCAIKNEENNSEEIMSSEPKCELNHVLASDLPSEVADSIDLNNSEEIVLGTQELDSISILKSVKSILCSKIAGCHEQVGIDGDKLVNIVNEDTDSEQFQDPCVEVEMKEEPITNQDPKPSSPESNEESSKTNGKSVLQELAQESPNDDDVDLIIRSPTKRHKRASSVLRGEGDTYLTKDKFLSDGSEEGEDESSKRSLRNRGRTSSPSTQSRKSLHPPGGRSARMLRLAASSTPQDEDNGILLTPVRKRENIVPMTYGENWPKGPTEDWVACAPSTPYTSPFRSVLKRTPLCGDESQVTPQRYPQESFASPLLSSPKRKRVVFLDPPVTKGLIYERDSPFGAVHLADVPQGSPYPTWKGHENAPSKTTSLSTLESVLVNRKPTDNPVDFVTPNTVSEEANKLIDGSSKLDEKPVIPTKSIVIPTSESEYRIFKDKYRLEDDFVDQFSQLSILIKGLVSQCLENVDMEETVGEWKLSDCRKVCELPLSFLSLVKNERGQSLLEIFKAVNLIPQMIVEAPVTSAAESQTDPTSVPISHSTCQTELHTVCSVETNTIALNTAESSTQADLELPTPGEVLPILERLGSRKSLEYCSEYLKILSSIQDVSK</sequence>
<feature type="compositionally biased region" description="Basic and acidic residues" evidence="1">
    <location>
        <begin position="1109"/>
        <end position="1121"/>
    </location>
</feature>
<proteinExistence type="predicted"/>
<feature type="compositionally biased region" description="Polar residues" evidence="1">
    <location>
        <begin position="595"/>
        <end position="604"/>
    </location>
</feature>
<feature type="region of interest" description="Disordered" evidence="1">
    <location>
        <begin position="366"/>
        <end position="392"/>
    </location>
</feature>
<feature type="compositionally biased region" description="Basic and acidic residues" evidence="1">
    <location>
        <begin position="826"/>
        <end position="837"/>
    </location>
</feature>
<feature type="compositionally biased region" description="Basic residues" evidence="1">
    <location>
        <begin position="904"/>
        <end position="913"/>
    </location>
</feature>
<name>A0A0A9WFW3_LYGHE</name>
<feature type="compositionally biased region" description="Polar residues" evidence="1">
    <location>
        <begin position="722"/>
        <end position="733"/>
    </location>
</feature>
<feature type="region of interest" description="Disordered" evidence="1">
    <location>
        <begin position="585"/>
        <end position="616"/>
    </location>
</feature>
<dbReference type="EMBL" id="GBHO01036965">
    <property type="protein sequence ID" value="JAG06639.1"/>
    <property type="molecule type" value="Transcribed_RNA"/>
</dbReference>